<dbReference type="GO" id="GO:0005975">
    <property type="term" value="P:carbohydrate metabolic process"/>
    <property type="evidence" value="ECO:0007669"/>
    <property type="project" value="InterPro"/>
</dbReference>
<proteinExistence type="inferred from homology"/>
<sequence length="233" mass="26284">MFATFKETKPKKRNNNSKNANSNKTKRTTRALRKFVLFKTTFYQVLCTHNPDVVGDDEQDFLEYLAEQVWDEGILQQVSLIDLSSNSGATDNYSNSVSKIVDSSNDSNNGIQLNEQEIIAKICEAGLYNLAESIPFNLYQNSVPTAGKFYASSDCKNELVWNALWLHRATNESNQHANTTWKADAEHYLCNRLLVDVNLLVEASCAAKEKVNDAALTEYTCLIYASYVIIKEN</sequence>
<dbReference type="OrthoDB" id="4850648at2759"/>
<dbReference type="GO" id="GO:0003824">
    <property type="term" value="F:catalytic activity"/>
    <property type="evidence" value="ECO:0007669"/>
    <property type="project" value="UniProtKB-ARBA"/>
</dbReference>
<keyword evidence="6" id="KW-0624">Polysaccharide degradation</keyword>
<evidence type="ECO:0000256" key="5">
    <source>
        <dbReference type="ARBA" id="ARBA00023277"/>
    </source>
</evidence>
<evidence type="ECO:0000259" key="8">
    <source>
        <dbReference type="Pfam" id="PF00759"/>
    </source>
</evidence>
<organism evidence="9 10">
    <name type="scientific">Ambispora leptoticha</name>
    <dbReference type="NCBI Taxonomy" id="144679"/>
    <lineage>
        <taxon>Eukaryota</taxon>
        <taxon>Fungi</taxon>
        <taxon>Fungi incertae sedis</taxon>
        <taxon>Mucoromycota</taxon>
        <taxon>Glomeromycotina</taxon>
        <taxon>Glomeromycetes</taxon>
        <taxon>Archaeosporales</taxon>
        <taxon>Ambisporaceae</taxon>
        <taxon>Ambispora</taxon>
    </lineage>
</organism>
<evidence type="ECO:0000313" key="10">
    <source>
        <dbReference type="Proteomes" id="UP000789508"/>
    </source>
</evidence>
<comment type="similarity">
    <text evidence="2">Belongs to the glycosyl hydrolase 9 (cellulase E) family.</text>
</comment>
<accession>A0A9N8WH94</accession>
<comment type="caution">
    <text evidence="9">The sequence shown here is derived from an EMBL/GenBank/DDBJ whole genome shotgun (WGS) entry which is preliminary data.</text>
</comment>
<name>A0A9N8WH94_9GLOM</name>
<evidence type="ECO:0000256" key="2">
    <source>
        <dbReference type="ARBA" id="ARBA00007072"/>
    </source>
</evidence>
<evidence type="ECO:0000256" key="7">
    <source>
        <dbReference type="SAM" id="MobiDB-lite"/>
    </source>
</evidence>
<dbReference type="Gene3D" id="1.50.10.10">
    <property type="match status" value="1"/>
</dbReference>
<evidence type="ECO:0000256" key="3">
    <source>
        <dbReference type="ARBA" id="ARBA00012601"/>
    </source>
</evidence>
<evidence type="ECO:0000256" key="4">
    <source>
        <dbReference type="ARBA" id="ARBA00023001"/>
    </source>
</evidence>
<keyword evidence="5" id="KW-0119">Carbohydrate metabolism</keyword>
<dbReference type="Proteomes" id="UP000789508">
    <property type="component" value="Unassembled WGS sequence"/>
</dbReference>
<dbReference type="InterPro" id="IPR001701">
    <property type="entry name" value="Glyco_hydro_9"/>
</dbReference>
<dbReference type="SUPFAM" id="SSF48208">
    <property type="entry name" value="Six-hairpin glycosidases"/>
    <property type="match status" value="1"/>
</dbReference>
<dbReference type="Pfam" id="PF00759">
    <property type="entry name" value="Glyco_hydro_9"/>
    <property type="match status" value="1"/>
</dbReference>
<gene>
    <name evidence="9" type="ORF">ALEPTO_LOCUS2569</name>
</gene>
<reference evidence="9" key="1">
    <citation type="submission" date="2021-06" db="EMBL/GenBank/DDBJ databases">
        <authorList>
            <person name="Kallberg Y."/>
            <person name="Tangrot J."/>
            <person name="Rosling A."/>
        </authorList>
    </citation>
    <scope>NUCLEOTIDE SEQUENCE</scope>
    <source>
        <strain evidence="9">FL130A</strain>
    </source>
</reference>
<protein>
    <recommendedName>
        <fullName evidence="3">cellulase</fullName>
        <ecNumber evidence="3">3.2.1.4</ecNumber>
    </recommendedName>
</protein>
<dbReference type="EMBL" id="CAJVPS010000387">
    <property type="protein sequence ID" value="CAG8482633.1"/>
    <property type="molecule type" value="Genomic_DNA"/>
</dbReference>
<dbReference type="EC" id="3.2.1.4" evidence="3"/>
<evidence type="ECO:0000256" key="6">
    <source>
        <dbReference type="ARBA" id="ARBA00023326"/>
    </source>
</evidence>
<comment type="catalytic activity">
    <reaction evidence="1">
        <text>Endohydrolysis of (1-&gt;4)-beta-D-glucosidic linkages in cellulose, lichenin and cereal beta-D-glucans.</text>
        <dbReference type="EC" id="3.2.1.4"/>
    </reaction>
</comment>
<dbReference type="InterPro" id="IPR008928">
    <property type="entry name" value="6-hairpin_glycosidase_sf"/>
</dbReference>
<evidence type="ECO:0000313" key="9">
    <source>
        <dbReference type="EMBL" id="CAG8482633.1"/>
    </source>
</evidence>
<dbReference type="InterPro" id="IPR012341">
    <property type="entry name" value="6hp_glycosidase-like_sf"/>
</dbReference>
<feature type="domain" description="Glycoside hydrolase family 9" evidence="8">
    <location>
        <begin position="127"/>
        <end position="181"/>
    </location>
</feature>
<evidence type="ECO:0000256" key="1">
    <source>
        <dbReference type="ARBA" id="ARBA00000966"/>
    </source>
</evidence>
<dbReference type="AlphaFoldDB" id="A0A9N8WH94"/>
<keyword evidence="10" id="KW-1185">Reference proteome</keyword>
<keyword evidence="4" id="KW-0136">Cellulose degradation</keyword>
<feature type="region of interest" description="Disordered" evidence="7">
    <location>
        <begin position="1"/>
        <end position="26"/>
    </location>
</feature>